<evidence type="ECO:0000313" key="8">
    <source>
        <dbReference type="EMBL" id="KJU81283.1"/>
    </source>
</evidence>
<comment type="pathway">
    <text evidence="1 6">Carbohydrate biosynthesis; dTDP-L-rhamnose biosynthesis.</text>
</comment>
<dbReference type="SUPFAM" id="SSF51735">
    <property type="entry name" value="NAD(P)-binding Rossmann-fold domains"/>
    <property type="match status" value="1"/>
</dbReference>
<evidence type="ECO:0000256" key="2">
    <source>
        <dbReference type="ARBA" id="ARBA00010944"/>
    </source>
</evidence>
<accession>A0A0F3GKT7</accession>
<comment type="catalytic activity">
    <reaction evidence="5">
        <text>dTDP-beta-L-rhamnose + NADP(+) = dTDP-4-dehydro-beta-L-rhamnose + NADPH + H(+)</text>
        <dbReference type="Rhea" id="RHEA:21796"/>
        <dbReference type="ChEBI" id="CHEBI:15378"/>
        <dbReference type="ChEBI" id="CHEBI:57510"/>
        <dbReference type="ChEBI" id="CHEBI:57783"/>
        <dbReference type="ChEBI" id="CHEBI:58349"/>
        <dbReference type="ChEBI" id="CHEBI:62830"/>
        <dbReference type="EC" id="1.1.1.133"/>
    </reaction>
</comment>
<evidence type="ECO:0000256" key="4">
    <source>
        <dbReference type="ARBA" id="ARBA00017099"/>
    </source>
</evidence>
<dbReference type="CDD" id="cd05254">
    <property type="entry name" value="dTDP_HR_like_SDR_e"/>
    <property type="match status" value="1"/>
</dbReference>
<evidence type="ECO:0000259" key="7">
    <source>
        <dbReference type="Pfam" id="PF04321"/>
    </source>
</evidence>
<reference evidence="8 9" key="1">
    <citation type="submission" date="2015-02" db="EMBL/GenBank/DDBJ databases">
        <title>Single-cell genomics of uncultivated deep-branching MTB reveals a conserved set of magnetosome genes.</title>
        <authorList>
            <person name="Kolinko S."/>
            <person name="Richter M."/>
            <person name="Glockner F.O."/>
            <person name="Brachmann A."/>
            <person name="Schuler D."/>
        </authorList>
    </citation>
    <scope>NUCLEOTIDE SEQUENCE [LARGE SCALE GENOMIC DNA]</scope>
    <source>
        <strain evidence="8">TM-1</strain>
    </source>
</reference>
<evidence type="ECO:0000256" key="5">
    <source>
        <dbReference type="ARBA" id="ARBA00048200"/>
    </source>
</evidence>
<dbReference type="Gene3D" id="3.40.50.720">
    <property type="entry name" value="NAD(P)-binding Rossmann-like Domain"/>
    <property type="match status" value="1"/>
</dbReference>
<keyword evidence="6" id="KW-0521">NADP</keyword>
<dbReference type="Pfam" id="PF04321">
    <property type="entry name" value="RmlD_sub_bind"/>
    <property type="match status" value="1"/>
</dbReference>
<dbReference type="GO" id="GO:0008831">
    <property type="term" value="F:dTDP-4-dehydrorhamnose reductase activity"/>
    <property type="evidence" value="ECO:0007669"/>
    <property type="project" value="UniProtKB-EC"/>
</dbReference>
<dbReference type="NCBIfam" id="TIGR01214">
    <property type="entry name" value="rmlD"/>
    <property type="match status" value="1"/>
</dbReference>
<organism evidence="8 9">
    <name type="scientific">Candidatus Magnetobacterium bavaricum</name>
    <dbReference type="NCBI Taxonomy" id="29290"/>
    <lineage>
        <taxon>Bacteria</taxon>
        <taxon>Pseudomonadati</taxon>
        <taxon>Nitrospirota</taxon>
        <taxon>Thermodesulfovibrionia</taxon>
        <taxon>Thermodesulfovibrionales</taxon>
        <taxon>Candidatus Magnetobacteriaceae</taxon>
        <taxon>Candidatus Magnetobacterium</taxon>
    </lineage>
</organism>
<comment type="caution">
    <text evidence="8">The sequence shown here is derived from an EMBL/GenBank/DDBJ whole genome shotgun (WGS) entry which is preliminary data.</text>
</comment>
<dbReference type="GO" id="GO:0019305">
    <property type="term" value="P:dTDP-rhamnose biosynthetic process"/>
    <property type="evidence" value="ECO:0007669"/>
    <property type="project" value="UniProtKB-UniPathway"/>
</dbReference>
<dbReference type="PANTHER" id="PTHR10491">
    <property type="entry name" value="DTDP-4-DEHYDRORHAMNOSE REDUCTASE"/>
    <property type="match status" value="1"/>
</dbReference>
<dbReference type="Gene3D" id="3.90.25.10">
    <property type="entry name" value="UDP-galactose 4-epimerase, domain 1"/>
    <property type="match status" value="1"/>
</dbReference>
<dbReference type="InterPro" id="IPR029903">
    <property type="entry name" value="RmlD-like-bd"/>
</dbReference>
<dbReference type="AlphaFoldDB" id="A0A0F3GKT7"/>
<comment type="similarity">
    <text evidence="2 6">Belongs to the dTDP-4-dehydrorhamnose reductase family.</text>
</comment>
<evidence type="ECO:0000313" key="9">
    <source>
        <dbReference type="Proteomes" id="UP000033423"/>
    </source>
</evidence>
<dbReference type="InterPro" id="IPR036291">
    <property type="entry name" value="NAD(P)-bd_dom_sf"/>
</dbReference>
<proteinExistence type="inferred from homology"/>
<keyword evidence="9" id="KW-1185">Reference proteome</keyword>
<gene>
    <name evidence="8" type="ORF">MBAV_006528</name>
</gene>
<dbReference type="EC" id="1.1.1.133" evidence="3 6"/>
<dbReference type="EMBL" id="LACI01002744">
    <property type="protein sequence ID" value="KJU81283.1"/>
    <property type="molecule type" value="Genomic_DNA"/>
</dbReference>
<feature type="domain" description="RmlD-like substrate binding" evidence="7">
    <location>
        <begin position="1"/>
        <end position="278"/>
    </location>
</feature>
<evidence type="ECO:0000256" key="3">
    <source>
        <dbReference type="ARBA" id="ARBA00012929"/>
    </source>
</evidence>
<dbReference type="InterPro" id="IPR005913">
    <property type="entry name" value="dTDP_dehydrorham_reduct"/>
</dbReference>
<sequence>MRILVTGSEGMLAGDLIPILAQYHYLYSQNRADLDITDAGRVFKVVDVYRPDVVVNCAAYTAVDRAETEREMAMLVNGIGVQNLALACSKYDVPLCHISTDYVFDGSKGAPYTPFDNTSPVNFYGESKLAGECYVRWLTGKFYIIRTSWLYGARGGNFVKTMLRLSTQRDEVRVVHDQVGNPTSTVSLARAIKVIIESGRYGVYHVTDQTDGKLNWYDFACEIMRLAGAGTRVVPITTAEYPTAARRPVYSVLDLEPSRLSVDYPLKSWDAALAECIEGILKEGGLKV</sequence>
<dbReference type="PATRIC" id="fig|29290.4.peg.8618"/>
<name>A0A0F3GKT7_9BACT</name>
<keyword evidence="6" id="KW-0560">Oxidoreductase</keyword>
<dbReference type="Proteomes" id="UP000033423">
    <property type="component" value="Unassembled WGS sequence"/>
</dbReference>
<evidence type="ECO:0000256" key="6">
    <source>
        <dbReference type="RuleBase" id="RU364082"/>
    </source>
</evidence>
<protein>
    <recommendedName>
        <fullName evidence="4 6">dTDP-4-dehydrorhamnose reductase</fullName>
        <ecNumber evidence="3 6">1.1.1.133</ecNumber>
    </recommendedName>
</protein>
<comment type="function">
    <text evidence="6">Catalyzes the reduction of dTDP-6-deoxy-L-lyxo-4-hexulose to yield dTDP-L-rhamnose.</text>
</comment>
<evidence type="ECO:0000256" key="1">
    <source>
        <dbReference type="ARBA" id="ARBA00004781"/>
    </source>
</evidence>
<dbReference type="PANTHER" id="PTHR10491:SF4">
    <property type="entry name" value="METHIONINE ADENOSYLTRANSFERASE 2 SUBUNIT BETA"/>
    <property type="match status" value="1"/>
</dbReference>
<dbReference type="UniPathway" id="UPA00124"/>